<dbReference type="InterPro" id="IPR000859">
    <property type="entry name" value="CUB_dom"/>
</dbReference>
<feature type="domain" description="CUB" evidence="4">
    <location>
        <begin position="171"/>
        <end position="229"/>
    </location>
</feature>
<dbReference type="RefSeq" id="XP_018323337.1">
    <property type="nucleotide sequence ID" value="XM_018467835.1"/>
</dbReference>
<protein>
    <submittedName>
        <fullName evidence="6 7">Suppressor of lurcher protein 1-like</fullName>
    </submittedName>
</protein>
<dbReference type="RefSeq" id="XP_018323335.1">
    <property type="nucleotide sequence ID" value="XM_018467833.2"/>
</dbReference>
<dbReference type="OrthoDB" id="6369184at2759"/>
<evidence type="ECO:0000259" key="4">
    <source>
        <dbReference type="PROSITE" id="PS01180"/>
    </source>
</evidence>
<dbReference type="InterPro" id="IPR035914">
    <property type="entry name" value="Sperma_CUB_dom_sf"/>
</dbReference>
<dbReference type="Pfam" id="PF00431">
    <property type="entry name" value="CUB"/>
    <property type="match status" value="2"/>
</dbReference>
<sequence>MEVPLFALFLALTFIADTYSVHPGCECLIFSATYGKEKGIFKSPDHPLPYPANIDCLLYTFVASSDEIIEIQFLEFDILKTQLSCIQQDFLKLFLHLESGDINEYTPWTALLCGELKELPSHTLYSSGPGLVLEFHTGPQMPKPSGFLGTFRFIDKKLFQIDGQKLPGTMCDYQFLASNYSPTYGKFYSPRYPSNYPKNVRCSYRFRARFKERIRVVFEEVSLQKGDLR</sequence>
<feature type="signal peptide" evidence="3">
    <location>
        <begin position="1"/>
        <end position="20"/>
    </location>
</feature>
<dbReference type="Gene3D" id="2.60.120.290">
    <property type="entry name" value="Spermadhesin, CUB domain"/>
    <property type="match status" value="2"/>
</dbReference>
<dbReference type="AlphaFoldDB" id="A0A1W4WTI0"/>
<feature type="domain" description="CUB" evidence="4">
    <location>
        <begin position="25"/>
        <end position="154"/>
    </location>
</feature>
<dbReference type="PANTHER" id="PTHR47537:SF6">
    <property type="entry name" value="CUB DOMAIN-CONTAINING PROTEIN"/>
    <property type="match status" value="1"/>
</dbReference>
<evidence type="ECO:0000256" key="3">
    <source>
        <dbReference type="SAM" id="SignalP"/>
    </source>
</evidence>
<reference evidence="6 7" key="1">
    <citation type="submission" date="2025-04" db="UniProtKB">
        <authorList>
            <consortium name="RefSeq"/>
        </authorList>
    </citation>
    <scope>IDENTIFICATION</scope>
    <source>
        <tissue evidence="6 7">Entire body</tissue>
    </source>
</reference>
<comment type="caution">
    <text evidence="2">Lacks conserved residue(s) required for the propagation of feature annotation.</text>
</comment>
<dbReference type="GO" id="GO:0005886">
    <property type="term" value="C:plasma membrane"/>
    <property type="evidence" value="ECO:0007669"/>
    <property type="project" value="TreeGrafter"/>
</dbReference>
<proteinExistence type="predicted"/>
<accession>A0A1W4WTI0</accession>
<dbReference type="SUPFAM" id="SSF49854">
    <property type="entry name" value="Spermadhesin, CUB domain"/>
    <property type="match status" value="2"/>
</dbReference>
<feature type="chain" id="PRO_5010817823" evidence="3">
    <location>
        <begin position="21"/>
        <end position="229"/>
    </location>
</feature>
<dbReference type="SMART" id="SM00042">
    <property type="entry name" value="CUB"/>
    <property type="match status" value="1"/>
</dbReference>
<keyword evidence="1" id="KW-1015">Disulfide bond</keyword>
<dbReference type="PROSITE" id="PS01180">
    <property type="entry name" value="CUB"/>
    <property type="match status" value="2"/>
</dbReference>
<dbReference type="PANTHER" id="PTHR47537">
    <property type="entry name" value="CUBILIN"/>
    <property type="match status" value="1"/>
</dbReference>
<evidence type="ECO:0000256" key="2">
    <source>
        <dbReference type="PROSITE-ProRule" id="PRU00059"/>
    </source>
</evidence>
<evidence type="ECO:0000256" key="1">
    <source>
        <dbReference type="ARBA" id="ARBA00023157"/>
    </source>
</evidence>
<organism evidence="5 6">
    <name type="scientific">Agrilus planipennis</name>
    <name type="common">Emerald ash borer</name>
    <name type="synonym">Agrilus marcopoli</name>
    <dbReference type="NCBI Taxonomy" id="224129"/>
    <lineage>
        <taxon>Eukaryota</taxon>
        <taxon>Metazoa</taxon>
        <taxon>Ecdysozoa</taxon>
        <taxon>Arthropoda</taxon>
        <taxon>Hexapoda</taxon>
        <taxon>Insecta</taxon>
        <taxon>Pterygota</taxon>
        <taxon>Neoptera</taxon>
        <taxon>Endopterygota</taxon>
        <taxon>Coleoptera</taxon>
        <taxon>Polyphaga</taxon>
        <taxon>Elateriformia</taxon>
        <taxon>Buprestoidea</taxon>
        <taxon>Buprestidae</taxon>
        <taxon>Agrilinae</taxon>
        <taxon>Agrilus</taxon>
    </lineage>
</organism>
<dbReference type="STRING" id="224129.A0A1W4WTI0"/>
<dbReference type="CDD" id="cd00041">
    <property type="entry name" value="CUB"/>
    <property type="match status" value="2"/>
</dbReference>
<dbReference type="KEGG" id="apln:108735727"/>
<keyword evidence="5" id="KW-1185">Reference proteome</keyword>
<gene>
    <name evidence="6 7" type="primary">LOC108735727</name>
</gene>
<evidence type="ECO:0000313" key="7">
    <source>
        <dbReference type="RefSeq" id="XP_018323337.1"/>
    </source>
</evidence>
<evidence type="ECO:0000313" key="6">
    <source>
        <dbReference type="RefSeq" id="XP_018323335.1"/>
    </source>
</evidence>
<evidence type="ECO:0000313" key="5">
    <source>
        <dbReference type="Proteomes" id="UP000192223"/>
    </source>
</evidence>
<dbReference type="GeneID" id="108735727"/>
<keyword evidence="3" id="KW-0732">Signal</keyword>
<dbReference type="InterPro" id="IPR053207">
    <property type="entry name" value="Non-NMDA_GluR_Accessory"/>
</dbReference>
<name>A0A1W4WTI0_AGRPL</name>
<dbReference type="Proteomes" id="UP000192223">
    <property type="component" value="Unplaced"/>
</dbReference>